<keyword evidence="2" id="KW-1133">Transmembrane helix</keyword>
<gene>
    <name evidence="4" type="ORF">WHR41_05685</name>
</gene>
<feature type="chain" id="PRO_5044201987" evidence="3">
    <location>
        <begin position="21"/>
        <end position="621"/>
    </location>
</feature>
<proteinExistence type="predicted"/>
<feature type="region of interest" description="Disordered" evidence="1">
    <location>
        <begin position="329"/>
        <end position="354"/>
    </location>
</feature>
<reference evidence="4 5" key="1">
    <citation type="journal article" date="2020" name="Microbiol. Resour. Announc.">
        <title>Draft Genome Sequence of a Cladosporium Species Isolated from the Mesophotic Ascidian Didemnum maculosum.</title>
        <authorList>
            <person name="Gioti A."/>
            <person name="Siaperas R."/>
            <person name="Nikolaivits E."/>
            <person name="Le Goff G."/>
            <person name="Ouazzani J."/>
            <person name="Kotoulas G."/>
            <person name="Topakas E."/>
        </authorList>
    </citation>
    <scope>NUCLEOTIDE SEQUENCE [LARGE SCALE GENOMIC DNA]</scope>
    <source>
        <strain evidence="4 5">TM138-S3</strain>
    </source>
</reference>
<keyword evidence="2" id="KW-0472">Membrane</keyword>
<feature type="compositionally biased region" description="Basic and acidic residues" evidence="1">
    <location>
        <begin position="608"/>
        <end position="621"/>
    </location>
</feature>
<evidence type="ECO:0000256" key="1">
    <source>
        <dbReference type="SAM" id="MobiDB-lite"/>
    </source>
</evidence>
<dbReference type="AlphaFoldDB" id="A0AB34KN88"/>
<keyword evidence="2" id="KW-0812">Transmembrane</keyword>
<dbReference type="Proteomes" id="UP000803884">
    <property type="component" value="Unassembled WGS sequence"/>
</dbReference>
<feature type="compositionally biased region" description="Polar residues" evidence="1">
    <location>
        <begin position="344"/>
        <end position="354"/>
    </location>
</feature>
<accession>A0AB34KN88</accession>
<comment type="caution">
    <text evidence="4">The sequence shown here is derived from an EMBL/GenBank/DDBJ whole genome shotgun (WGS) entry which is preliminary data.</text>
</comment>
<evidence type="ECO:0000313" key="4">
    <source>
        <dbReference type="EMBL" id="KAL1585542.1"/>
    </source>
</evidence>
<sequence>MRSFLTTGVAAAAVIAFTYAAPTPAREIEVLQYDVQTQHAIFSLPCASCEAAQADLIFDIQPAAPTPREGCEDVVDLVLNGQRLDLCFTKAVFHQQSTAGSSILLNVSDSTYHYHTVNVTADAHSTSQPAKNDSDHDLYTSDIFLKLTSIDETVLTPPTEILAQLDILPERRLKTLLYHPSPRLINFDKYPQSFTTFPTPSRMENFEKDIVLDIEDELEVLRMLEADAVALQAELTARKLAINQRFQKHMAKVPLKELIEHCDGIMCAAKVIAGRLCDKMGVAADSPPDYSQIDSHLQYIVASSGKSDSDEKAKDLSYSEVSNSGERVSITSSSAYSKPKGNDRPSSASTASFGQRVSSTIGTLEGKPQFTSKKTLSNPLVIALEILAGILGLSALCAFIRRKCMSMRKRVERAADKEERRNARAYRRAARRALLRKRWDNFVSAISCFGTAKEPEPQCYEEKRALILQDAFLEQDIDLAEKGEVMEAEIRELRHAHDIVAGLIGVDEHRYDLAGHPPPPPHAYIPGTLSRRSTGGTLPSYTSESLPDYTSTPDTTEASGSGVADGFAHYTPTDSVSEHGASGSTTTSGSRRSRYTPDSSVMAISPRCSEETLRTRQSGDS</sequence>
<keyword evidence="3" id="KW-0732">Signal</keyword>
<name>A0AB34KN88_9PEZI</name>
<evidence type="ECO:0000256" key="2">
    <source>
        <dbReference type="SAM" id="Phobius"/>
    </source>
</evidence>
<feature type="transmembrane region" description="Helical" evidence="2">
    <location>
        <begin position="380"/>
        <end position="400"/>
    </location>
</feature>
<evidence type="ECO:0000313" key="5">
    <source>
        <dbReference type="Proteomes" id="UP000803884"/>
    </source>
</evidence>
<dbReference type="EMBL" id="JAAQHG020000019">
    <property type="protein sequence ID" value="KAL1585542.1"/>
    <property type="molecule type" value="Genomic_DNA"/>
</dbReference>
<keyword evidence="5" id="KW-1185">Reference proteome</keyword>
<dbReference type="GeneID" id="96007128"/>
<feature type="compositionally biased region" description="Polar residues" evidence="1">
    <location>
        <begin position="530"/>
        <end position="559"/>
    </location>
</feature>
<evidence type="ECO:0000256" key="3">
    <source>
        <dbReference type="SAM" id="SignalP"/>
    </source>
</evidence>
<feature type="compositionally biased region" description="Low complexity" evidence="1">
    <location>
        <begin position="580"/>
        <end position="590"/>
    </location>
</feature>
<protein>
    <submittedName>
        <fullName evidence="4">Uncharacterized protein</fullName>
    </submittedName>
</protein>
<feature type="signal peptide" evidence="3">
    <location>
        <begin position="1"/>
        <end position="20"/>
    </location>
</feature>
<dbReference type="RefSeq" id="XP_069228648.1">
    <property type="nucleotide sequence ID" value="XM_069374290.1"/>
</dbReference>
<organism evidence="4 5">
    <name type="scientific">Cladosporium halotolerans</name>
    <dbReference type="NCBI Taxonomy" id="1052096"/>
    <lineage>
        <taxon>Eukaryota</taxon>
        <taxon>Fungi</taxon>
        <taxon>Dikarya</taxon>
        <taxon>Ascomycota</taxon>
        <taxon>Pezizomycotina</taxon>
        <taxon>Dothideomycetes</taxon>
        <taxon>Dothideomycetidae</taxon>
        <taxon>Cladosporiales</taxon>
        <taxon>Cladosporiaceae</taxon>
        <taxon>Cladosporium</taxon>
    </lineage>
</organism>
<feature type="region of interest" description="Disordered" evidence="1">
    <location>
        <begin position="514"/>
        <end position="621"/>
    </location>
</feature>